<gene>
    <name evidence="1" type="ORF">RHOBADRAFT_51176</name>
</gene>
<proteinExistence type="predicted"/>
<dbReference type="EMBL" id="KQ474074">
    <property type="protein sequence ID" value="KPV77299.1"/>
    <property type="molecule type" value="Genomic_DNA"/>
</dbReference>
<evidence type="ECO:0000313" key="1">
    <source>
        <dbReference type="EMBL" id="KPV77299.1"/>
    </source>
</evidence>
<protein>
    <submittedName>
        <fullName evidence="1">Uncharacterized protein</fullName>
    </submittedName>
</protein>
<organism evidence="1 2">
    <name type="scientific">Rhodotorula graminis (strain WP1)</name>
    <dbReference type="NCBI Taxonomy" id="578459"/>
    <lineage>
        <taxon>Eukaryota</taxon>
        <taxon>Fungi</taxon>
        <taxon>Dikarya</taxon>
        <taxon>Basidiomycota</taxon>
        <taxon>Pucciniomycotina</taxon>
        <taxon>Microbotryomycetes</taxon>
        <taxon>Sporidiobolales</taxon>
        <taxon>Sporidiobolaceae</taxon>
        <taxon>Rhodotorula</taxon>
    </lineage>
</organism>
<dbReference type="AlphaFoldDB" id="A0A194S9N5"/>
<reference evidence="1 2" key="1">
    <citation type="journal article" date="2015" name="Front. Microbiol.">
        <title>Genome sequence of the plant growth promoting endophytic yeast Rhodotorula graminis WP1.</title>
        <authorList>
            <person name="Firrincieli A."/>
            <person name="Otillar R."/>
            <person name="Salamov A."/>
            <person name="Schmutz J."/>
            <person name="Khan Z."/>
            <person name="Redman R.S."/>
            <person name="Fleck N.D."/>
            <person name="Lindquist E."/>
            <person name="Grigoriev I.V."/>
            <person name="Doty S.L."/>
        </authorList>
    </citation>
    <scope>NUCLEOTIDE SEQUENCE [LARGE SCALE GENOMIC DNA]</scope>
    <source>
        <strain evidence="1 2">WP1</strain>
    </source>
</reference>
<dbReference type="RefSeq" id="XP_018273348.1">
    <property type="nucleotide sequence ID" value="XM_018415694.1"/>
</dbReference>
<evidence type="ECO:0000313" key="2">
    <source>
        <dbReference type="Proteomes" id="UP000053890"/>
    </source>
</evidence>
<keyword evidence="2" id="KW-1185">Reference proteome</keyword>
<accession>A0A194S9N5</accession>
<sequence length="69" mass="8105">RDVHVRRHWLRLGLHHPRRRRHHHRLALDSLVVVLRRAPPLSKPVRCQGGGQVDLDERRKSCIESISPS</sequence>
<dbReference type="GeneID" id="28976142"/>
<name>A0A194S9N5_RHOGW</name>
<feature type="non-terminal residue" evidence="1">
    <location>
        <position position="69"/>
    </location>
</feature>
<dbReference type="Proteomes" id="UP000053890">
    <property type="component" value="Unassembled WGS sequence"/>
</dbReference>
<feature type="non-terminal residue" evidence="1">
    <location>
        <position position="1"/>
    </location>
</feature>